<proteinExistence type="inferred from homology"/>
<dbReference type="SUPFAM" id="SSF82607">
    <property type="entry name" value="YbaB-like"/>
    <property type="match status" value="1"/>
</dbReference>
<evidence type="ECO:0000256" key="3">
    <source>
        <dbReference type="SAM" id="Coils"/>
    </source>
</evidence>
<accession>A0A6N8DKV9</accession>
<comment type="subcellular location">
    <subcellularLocation>
        <location evidence="2">Cytoplasm</location>
        <location evidence="2">Nucleoid</location>
    </subcellularLocation>
</comment>
<sequence>MMDIMGMMKKASAMQAKMAEMQAELENVTVDGAAGGGLVNVVITAKGVVKSVSIDPSLLKAEEKEIVEDLIVAALGEARGKAEALLEEKMKAVTAGIGLPSGFKLPF</sequence>
<comment type="function">
    <text evidence="2">Binds to DNA and alters its conformation. May be involved in regulation of gene expression, nucleoid organization and DNA protection.</text>
</comment>
<comment type="caution">
    <text evidence="4">The sequence shown here is derived from an EMBL/GenBank/DDBJ whole genome shotgun (WGS) entry which is preliminary data.</text>
</comment>
<comment type="subunit">
    <text evidence="2">Homodimer.</text>
</comment>
<dbReference type="GO" id="GO:0043590">
    <property type="term" value="C:bacterial nucleoid"/>
    <property type="evidence" value="ECO:0007669"/>
    <property type="project" value="UniProtKB-UniRule"/>
</dbReference>
<dbReference type="GO" id="GO:0005829">
    <property type="term" value="C:cytosol"/>
    <property type="evidence" value="ECO:0007669"/>
    <property type="project" value="TreeGrafter"/>
</dbReference>
<dbReference type="HAMAP" id="MF_00274">
    <property type="entry name" value="DNA_YbaB_EbfC"/>
    <property type="match status" value="1"/>
</dbReference>
<reference evidence="4 5" key="1">
    <citation type="submission" date="2019-11" db="EMBL/GenBank/DDBJ databases">
        <title>Whole-genome sequence of a Rhodoblastus acidophilus DSM 142.</title>
        <authorList>
            <person name="Kyndt J.A."/>
            <person name="Meyer T.E."/>
        </authorList>
    </citation>
    <scope>NUCLEOTIDE SEQUENCE [LARGE SCALE GENOMIC DNA]</scope>
    <source>
        <strain evidence="4 5">DSM 142</strain>
    </source>
</reference>
<dbReference type="PANTHER" id="PTHR33449">
    <property type="entry name" value="NUCLEOID-ASSOCIATED PROTEIN YBAB"/>
    <property type="match status" value="1"/>
</dbReference>
<dbReference type="GO" id="GO:0003677">
    <property type="term" value="F:DNA binding"/>
    <property type="evidence" value="ECO:0007669"/>
    <property type="project" value="UniProtKB-UniRule"/>
</dbReference>
<evidence type="ECO:0000256" key="1">
    <source>
        <dbReference type="ARBA" id="ARBA00023125"/>
    </source>
</evidence>
<dbReference type="InterPro" id="IPR036894">
    <property type="entry name" value="YbaB-like_sf"/>
</dbReference>
<evidence type="ECO:0000313" key="5">
    <source>
        <dbReference type="Proteomes" id="UP000439113"/>
    </source>
</evidence>
<keyword evidence="3" id="KW-0175">Coiled coil</keyword>
<dbReference type="Proteomes" id="UP000439113">
    <property type="component" value="Unassembled WGS sequence"/>
</dbReference>
<dbReference type="AlphaFoldDB" id="A0A6N8DKV9"/>
<dbReference type="PIRSF" id="PIRSF004555">
    <property type="entry name" value="UCP004555"/>
    <property type="match status" value="1"/>
</dbReference>
<dbReference type="PANTHER" id="PTHR33449:SF1">
    <property type="entry name" value="NUCLEOID-ASSOCIATED PROTEIN YBAB"/>
    <property type="match status" value="1"/>
</dbReference>
<gene>
    <name evidence="4" type="ORF">GJ654_04010</name>
</gene>
<keyword evidence="1 2" id="KW-0238">DNA-binding</keyword>
<comment type="similarity">
    <text evidence="2">Belongs to the YbaB/EbfC family.</text>
</comment>
<protein>
    <recommendedName>
        <fullName evidence="2">Nucleoid-associated protein GJ654_04010</fullName>
    </recommendedName>
</protein>
<dbReference type="EMBL" id="WNKS01000002">
    <property type="protein sequence ID" value="MTV30155.1"/>
    <property type="molecule type" value="Genomic_DNA"/>
</dbReference>
<dbReference type="InterPro" id="IPR004401">
    <property type="entry name" value="YbaB/EbfC"/>
</dbReference>
<dbReference type="Gene3D" id="3.30.1310.10">
    <property type="entry name" value="Nucleoid-associated protein YbaB-like domain"/>
    <property type="match status" value="1"/>
</dbReference>
<dbReference type="NCBIfam" id="TIGR00103">
    <property type="entry name" value="DNA_YbaB_EbfC"/>
    <property type="match status" value="1"/>
</dbReference>
<evidence type="ECO:0000313" key="4">
    <source>
        <dbReference type="EMBL" id="MTV30155.1"/>
    </source>
</evidence>
<dbReference type="Pfam" id="PF02575">
    <property type="entry name" value="YbaB_DNA_bd"/>
    <property type="match status" value="1"/>
</dbReference>
<feature type="coiled-coil region" evidence="3">
    <location>
        <begin position="4"/>
        <end position="31"/>
    </location>
</feature>
<keyword evidence="2" id="KW-0963">Cytoplasm</keyword>
<evidence type="ECO:0000256" key="2">
    <source>
        <dbReference type="HAMAP-Rule" id="MF_00274"/>
    </source>
</evidence>
<name>A0A6N8DKV9_RHOAC</name>
<organism evidence="4 5">
    <name type="scientific">Rhodoblastus acidophilus</name>
    <name type="common">Rhodopseudomonas acidophila</name>
    <dbReference type="NCBI Taxonomy" id="1074"/>
    <lineage>
        <taxon>Bacteria</taxon>
        <taxon>Pseudomonadati</taxon>
        <taxon>Pseudomonadota</taxon>
        <taxon>Alphaproteobacteria</taxon>
        <taxon>Hyphomicrobiales</taxon>
        <taxon>Rhodoblastaceae</taxon>
        <taxon>Rhodoblastus</taxon>
    </lineage>
</organism>